<dbReference type="PANTHER" id="PTHR30290:SF16">
    <property type="entry name" value="OLIGOPEPTIDE ABC TRANSPORTER, PERIPLASMIC OLIGOPEPTIDE-BINDING PROTEIN"/>
    <property type="match status" value="1"/>
</dbReference>
<dbReference type="InterPro" id="IPR039424">
    <property type="entry name" value="SBP_5"/>
</dbReference>
<reference evidence="2" key="1">
    <citation type="journal article" date="2014" name="Front. Microbiol.">
        <title>High frequency of phylogenetically diverse reductive dehalogenase-homologous genes in deep subseafloor sedimentary metagenomes.</title>
        <authorList>
            <person name="Kawai M."/>
            <person name="Futagami T."/>
            <person name="Toyoda A."/>
            <person name="Takaki Y."/>
            <person name="Nishi S."/>
            <person name="Hori S."/>
            <person name="Arai W."/>
            <person name="Tsubouchi T."/>
            <person name="Morono Y."/>
            <person name="Uchiyama I."/>
            <person name="Ito T."/>
            <person name="Fujiyama A."/>
            <person name="Inagaki F."/>
            <person name="Takami H."/>
        </authorList>
    </citation>
    <scope>NUCLEOTIDE SEQUENCE</scope>
    <source>
        <strain evidence="2">Expedition CK06-06</strain>
    </source>
</reference>
<protein>
    <recommendedName>
        <fullName evidence="1">Solute-binding protein family 5 domain-containing protein</fullName>
    </recommendedName>
</protein>
<dbReference type="GO" id="GO:1904680">
    <property type="term" value="F:peptide transmembrane transporter activity"/>
    <property type="evidence" value="ECO:0007669"/>
    <property type="project" value="TreeGrafter"/>
</dbReference>
<dbReference type="GO" id="GO:0015833">
    <property type="term" value="P:peptide transport"/>
    <property type="evidence" value="ECO:0007669"/>
    <property type="project" value="TreeGrafter"/>
</dbReference>
<organism evidence="2">
    <name type="scientific">marine sediment metagenome</name>
    <dbReference type="NCBI Taxonomy" id="412755"/>
    <lineage>
        <taxon>unclassified sequences</taxon>
        <taxon>metagenomes</taxon>
        <taxon>ecological metagenomes</taxon>
    </lineage>
</organism>
<name>X1L5C2_9ZZZZ</name>
<feature type="non-terminal residue" evidence="2">
    <location>
        <position position="318"/>
    </location>
</feature>
<feature type="domain" description="Solute-binding protein family 5" evidence="1">
    <location>
        <begin position="8"/>
        <end position="288"/>
    </location>
</feature>
<proteinExistence type="predicted"/>
<dbReference type="EMBL" id="BARV01009251">
    <property type="protein sequence ID" value="GAI14178.1"/>
    <property type="molecule type" value="Genomic_DNA"/>
</dbReference>
<comment type="caution">
    <text evidence="2">The sequence shown here is derived from an EMBL/GenBank/DDBJ whole genome shotgun (WGS) entry which is preliminary data.</text>
</comment>
<dbReference type="AlphaFoldDB" id="X1L5C2"/>
<dbReference type="InterPro" id="IPR000914">
    <property type="entry name" value="SBP_5_dom"/>
</dbReference>
<dbReference type="Gene3D" id="3.40.190.10">
    <property type="entry name" value="Periplasmic binding protein-like II"/>
    <property type="match status" value="1"/>
</dbReference>
<dbReference type="Pfam" id="PF00496">
    <property type="entry name" value="SBP_bac_5"/>
    <property type="match status" value="1"/>
</dbReference>
<dbReference type="Gene3D" id="3.10.105.10">
    <property type="entry name" value="Dipeptide-binding Protein, Domain 3"/>
    <property type="match status" value="1"/>
</dbReference>
<sequence>HVWEGEDPVKFNNYPPVGTGPYRLLSSSETAFVYERRDNWWGTEQYGVKPAPRYVVYQYFGPETSVAIGLTTNDIDSPAIGILSLGTYLEVKKKNPYVTAWHARAPHAWLDPCPRGLMIQNAKSPWDQKEARWAISYLIDRDAVVNLAYEGTTSPSWGPYPYYKGLDPYFATIQDLIEKYPTTKYDPAKAEEIFKSLGFNKGTDGVWVMGDGTRLKMDFLVDSGDSEAMKVTAVIADQLRAGGVDVTIRPLTGAVQSDTRLRGDWDIAYQPFCPGDTDVFDNLELFHSKYYVPLGEPAPWYERNSFRYKNPKLDAIVD</sequence>
<dbReference type="SUPFAM" id="SSF53850">
    <property type="entry name" value="Periplasmic binding protein-like II"/>
    <property type="match status" value="1"/>
</dbReference>
<dbReference type="PANTHER" id="PTHR30290">
    <property type="entry name" value="PERIPLASMIC BINDING COMPONENT OF ABC TRANSPORTER"/>
    <property type="match status" value="1"/>
</dbReference>
<accession>X1L5C2</accession>
<evidence type="ECO:0000259" key="1">
    <source>
        <dbReference type="Pfam" id="PF00496"/>
    </source>
</evidence>
<feature type="non-terminal residue" evidence="2">
    <location>
        <position position="1"/>
    </location>
</feature>
<gene>
    <name evidence="2" type="ORF">S06H3_18322</name>
</gene>
<evidence type="ECO:0000313" key="2">
    <source>
        <dbReference type="EMBL" id="GAI14178.1"/>
    </source>
</evidence>